<reference evidence="3 4" key="1">
    <citation type="submission" date="2018-01" db="EMBL/GenBank/DDBJ databases">
        <title>Successful Treatment of Persistent Burkholderia cepacia Bacteremia with Ceftazidime-Avibactam.</title>
        <authorList>
            <person name="Tamma P."/>
            <person name="Fan Y."/>
            <person name="Bergman Y."/>
            <person name="Sick-Samuels A."/>
            <person name="Hsu A."/>
            <person name="Timp W."/>
            <person name="Simner P."/>
        </authorList>
    </citation>
    <scope>NUCLEOTIDE SEQUENCE [LARGE SCALE GENOMIC DNA]</scope>
    <source>
        <strain evidence="3 4">170816</strain>
    </source>
</reference>
<name>A0A2S5DM64_9BURK</name>
<gene>
    <name evidence="3" type="ORF">C3743_40085</name>
</gene>
<evidence type="ECO:0000259" key="2">
    <source>
        <dbReference type="PROSITE" id="PS50943"/>
    </source>
</evidence>
<evidence type="ECO:0000256" key="1">
    <source>
        <dbReference type="ARBA" id="ARBA00023125"/>
    </source>
</evidence>
<dbReference type="Proteomes" id="UP000238655">
    <property type="component" value="Unassembled WGS sequence"/>
</dbReference>
<protein>
    <submittedName>
        <fullName evidence="3">XRE family transcriptional regulator</fullName>
    </submittedName>
</protein>
<dbReference type="AlphaFoldDB" id="A0A2S5DM64"/>
<comment type="caution">
    <text evidence="3">The sequence shown here is derived from an EMBL/GenBank/DDBJ whole genome shotgun (WGS) entry which is preliminary data.</text>
</comment>
<sequence>MLKSSNASFAKALRELRKERRISQEALAFDAGLDRTYISLLELGRRSPTLETMLALCAALQISFGEFAEKIESALASDSDG</sequence>
<dbReference type="Gene3D" id="1.10.260.40">
    <property type="entry name" value="lambda repressor-like DNA-binding domains"/>
    <property type="match status" value="1"/>
</dbReference>
<dbReference type="GO" id="GO:0003700">
    <property type="term" value="F:DNA-binding transcription factor activity"/>
    <property type="evidence" value="ECO:0007669"/>
    <property type="project" value="TreeGrafter"/>
</dbReference>
<keyword evidence="1" id="KW-0238">DNA-binding</keyword>
<dbReference type="GO" id="GO:0005829">
    <property type="term" value="C:cytosol"/>
    <property type="evidence" value="ECO:0007669"/>
    <property type="project" value="TreeGrafter"/>
</dbReference>
<evidence type="ECO:0000313" key="4">
    <source>
        <dbReference type="Proteomes" id="UP000238655"/>
    </source>
</evidence>
<dbReference type="InterPro" id="IPR050807">
    <property type="entry name" value="TransReg_Diox_bact_type"/>
</dbReference>
<dbReference type="GO" id="GO:0003677">
    <property type="term" value="F:DNA binding"/>
    <property type="evidence" value="ECO:0007669"/>
    <property type="project" value="UniProtKB-KW"/>
</dbReference>
<dbReference type="InterPro" id="IPR010982">
    <property type="entry name" value="Lambda_DNA-bd_dom_sf"/>
</dbReference>
<dbReference type="InterPro" id="IPR001387">
    <property type="entry name" value="Cro/C1-type_HTH"/>
</dbReference>
<dbReference type="SMART" id="SM00530">
    <property type="entry name" value="HTH_XRE"/>
    <property type="match status" value="1"/>
</dbReference>
<evidence type="ECO:0000313" key="3">
    <source>
        <dbReference type="EMBL" id="POZ80181.1"/>
    </source>
</evidence>
<dbReference type="Pfam" id="PF01381">
    <property type="entry name" value="HTH_3"/>
    <property type="match status" value="1"/>
</dbReference>
<proteinExistence type="predicted"/>
<dbReference type="PROSITE" id="PS50943">
    <property type="entry name" value="HTH_CROC1"/>
    <property type="match status" value="1"/>
</dbReference>
<dbReference type="CDD" id="cd00093">
    <property type="entry name" value="HTH_XRE"/>
    <property type="match status" value="1"/>
</dbReference>
<dbReference type="PANTHER" id="PTHR46797">
    <property type="entry name" value="HTH-TYPE TRANSCRIPTIONAL REGULATOR"/>
    <property type="match status" value="1"/>
</dbReference>
<dbReference type="SUPFAM" id="SSF47413">
    <property type="entry name" value="lambda repressor-like DNA-binding domains"/>
    <property type="match status" value="1"/>
</dbReference>
<feature type="domain" description="HTH cro/C1-type" evidence="2">
    <location>
        <begin position="13"/>
        <end position="67"/>
    </location>
</feature>
<dbReference type="PANTHER" id="PTHR46797:SF1">
    <property type="entry name" value="METHYLPHOSPHONATE SYNTHASE"/>
    <property type="match status" value="1"/>
</dbReference>
<accession>A0A2S5DM64</accession>
<organism evidence="3 4">
    <name type="scientific">Burkholderia contaminans</name>
    <dbReference type="NCBI Taxonomy" id="488447"/>
    <lineage>
        <taxon>Bacteria</taxon>
        <taxon>Pseudomonadati</taxon>
        <taxon>Pseudomonadota</taxon>
        <taxon>Betaproteobacteria</taxon>
        <taxon>Burkholderiales</taxon>
        <taxon>Burkholderiaceae</taxon>
        <taxon>Burkholderia</taxon>
        <taxon>Burkholderia cepacia complex</taxon>
    </lineage>
</organism>
<dbReference type="EMBL" id="PQVP01000006">
    <property type="protein sequence ID" value="POZ80181.1"/>
    <property type="molecule type" value="Genomic_DNA"/>
</dbReference>